<dbReference type="InterPro" id="IPR029058">
    <property type="entry name" value="AB_hydrolase_fold"/>
</dbReference>
<dbReference type="AlphaFoldDB" id="A0A5C7F993"/>
<evidence type="ECO:0000313" key="3">
    <source>
        <dbReference type="Proteomes" id="UP000321816"/>
    </source>
</evidence>
<dbReference type="KEGG" id="ahal:FTX54_013250"/>
<dbReference type="SUPFAM" id="SSF53474">
    <property type="entry name" value="alpha/beta-Hydrolases"/>
    <property type="match status" value="1"/>
</dbReference>
<reference evidence="2 3" key="1">
    <citation type="submission" date="2024-01" db="EMBL/GenBank/DDBJ databases">
        <title>Complete Genome Sequence of Alkalicoccus halolimnae BZ-SZ-XJ29T, a Moderately Halophilic Bacterium Isolated from a Salt Lake.</title>
        <authorList>
            <person name="Zhao B."/>
        </authorList>
    </citation>
    <scope>NUCLEOTIDE SEQUENCE [LARGE SCALE GENOMIC DNA]</scope>
    <source>
        <strain evidence="2 3">BZ-SZ-XJ29</strain>
    </source>
</reference>
<dbReference type="OrthoDB" id="9806902at2"/>
<dbReference type="GO" id="GO:0016787">
    <property type="term" value="F:hydrolase activity"/>
    <property type="evidence" value="ECO:0007669"/>
    <property type="project" value="UniProtKB-KW"/>
</dbReference>
<dbReference type="RefSeq" id="WP_147805169.1">
    <property type="nucleotide sequence ID" value="NZ_CP144914.1"/>
</dbReference>
<feature type="domain" description="Serine aminopeptidase S33" evidence="1">
    <location>
        <begin position="9"/>
        <end position="245"/>
    </location>
</feature>
<keyword evidence="3" id="KW-1185">Reference proteome</keyword>
<dbReference type="PANTHER" id="PTHR11614">
    <property type="entry name" value="PHOSPHOLIPASE-RELATED"/>
    <property type="match status" value="1"/>
</dbReference>
<organism evidence="2 3">
    <name type="scientific">Alkalicoccus halolimnae</name>
    <dbReference type="NCBI Taxonomy" id="1667239"/>
    <lineage>
        <taxon>Bacteria</taxon>
        <taxon>Bacillati</taxon>
        <taxon>Bacillota</taxon>
        <taxon>Bacilli</taxon>
        <taxon>Bacillales</taxon>
        <taxon>Bacillaceae</taxon>
        <taxon>Alkalicoccus</taxon>
    </lineage>
</organism>
<sequence length="264" mass="30319">MWKWEAAGKPKATVVIVHGAGEYHARYEWVIEEMRHMNFHVFMGDLPGQGTTEGARGHVDSFKEYVHKVREWLNEAGEEKLPLILFGHSMGGLISVTTLQHLHAEELPDMVVLSSPCFGLVNVQPWIKRSSARVLNRVAPRTMFPNGLEPGTGTRDPFMRTRDAEDPLLVKRVSARWYNELTTHMYRAHKQIKRTPNIPFYVMQGGEDKIVDKYAVKAWFNALDVDEKAYKEWPGLYHEVLNEPEREQVLAHMAGFITTQLVLK</sequence>
<proteinExistence type="predicted"/>
<dbReference type="Gene3D" id="3.40.50.1820">
    <property type="entry name" value="alpha/beta hydrolase"/>
    <property type="match status" value="1"/>
</dbReference>
<evidence type="ECO:0000313" key="2">
    <source>
        <dbReference type="EMBL" id="WWD79375.1"/>
    </source>
</evidence>
<evidence type="ECO:0000259" key="1">
    <source>
        <dbReference type="Pfam" id="PF12146"/>
    </source>
</evidence>
<accession>A0A5C7F993</accession>
<dbReference type="Proteomes" id="UP000321816">
    <property type="component" value="Chromosome"/>
</dbReference>
<protein>
    <submittedName>
        <fullName evidence="2">Alpha/beta hydrolase</fullName>
    </submittedName>
</protein>
<dbReference type="EMBL" id="CP144914">
    <property type="protein sequence ID" value="WWD79375.1"/>
    <property type="molecule type" value="Genomic_DNA"/>
</dbReference>
<gene>
    <name evidence="2" type="ORF">FTX54_013250</name>
</gene>
<dbReference type="PRINTS" id="PR00111">
    <property type="entry name" value="ABHYDROLASE"/>
</dbReference>
<name>A0A5C7F993_9BACI</name>
<dbReference type="Pfam" id="PF12146">
    <property type="entry name" value="Hydrolase_4"/>
    <property type="match status" value="1"/>
</dbReference>
<dbReference type="InterPro" id="IPR022742">
    <property type="entry name" value="Hydrolase_4"/>
</dbReference>
<dbReference type="InterPro" id="IPR051044">
    <property type="entry name" value="MAG_DAG_Lipase"/>
</dbReference>
<keyword evidence="2" id="KW-0378">Hydrolase</keyword>
<dbReference type="InterPro" id="IPR000073">
    <property type="entry name" value="AB_hydrolase_1"/>
</dbReference>